<dbReference type="STRING" id="1224163.B841_00765"/>
<gene>
    <name evidence="1" type="ORF">B841_00765</name>
</gene>
<dbReference type="RefSeq" id="WP_020933571.1">
    <property type="nucleotide sequence ID" value="NC_021915.1"/>
</dbReference>
<protein>
    <submittedName>
        <fullName evidence="1">Uncharacterized protein</fullName>
    </submittedName>
</protein>
<evidence type="ECO:0000313" key="2">
    <source>
        <dbReference type="Proteomes" id="UP000015388"/>
    </source>
</evidence>
<evidence type="ECO:0000313" key="1">
    <source>
        <dbReference type="EMBL" id="AGS33636.1"/>
    </source>
</evidence>
<dbReference type="EMBL" id="CP003924">
    <property type="protein sequence ID" value="AGS33636.1"/>
    <property type="molecule type" value="Genomic_DNA"/>
</dbReference>
<proteinExistence type="predicted"/>
<organism evidence="1 2">
    <name type="scientific">Corynebacterium maris DSM 45190</name>
    <dbReference type="NCBI Taxonomy" id="1224163"/>
    <lineage>
        <taxon>Bacteria</taxon>
        <taxon>Bacillati</taxon>
        <taxon>Actinomycetota</taxon>
        <taxon>Actinomycetes</taxon>
        <taxon>Mycobacteriales</taxon>
        <taxon>Corynebacteriaceae</taxon>
        <taxon>Corynebacterium</taxon>
    </lineage>
</organism>
<sequence length="113" mass="11798">MDGRRRDLVAAMIMHAPPLAGASAPDAADRRLWLDVLGRLRVGEECGCGICPSFTLELDGRPAPQAGRRHILVASAGRALVLLTVEGGVVSGLEVAPGGDEAVDLPEVTELTF</sequence>
<dbReference type="Proteomes" id="UP000015388">
    <property type="component" value="Chromosome"/>
</dbReference>
<dbReference type="HOGENOM" id="CLU_2129271_0_0_11"/>
<name>S5TFE1_9CORY</name>
<dbReference type="KEGG" id="cmd:B841_00765"/>
<accession>S5TFE1</accession>
<dbReference type="AlphaFoldDB" id="S5TFE1"/>
<dbReference type="PATRIC" id="fig|1224163.3.peg.152"/>
<keyword evidence="2" id="KW-1185">Reference proteome</keyword>
<dbReference type="OrthoDB" id="3730098at2"/>
<reference evidence="1 2" key="1">
    <citation type="submission" date="2012-11" db="EMBL/GenBank/DDBJ databases">
        <title>The complete genome sequence of Corynebacterium maris Coryn-1 (=DSM 45190).</title>
        <authorList>
            <person name="Schaffert L."/>
            <person name="Albersmeier A."/>
            <person name="Kalinowski J."/>
            <person name="Ruckert C."/>
        </authorList>
    </citation>
    <scope>NUCLEOTIDE SEQUENCE [LARGE SCALE GENOMIC DNA]</scope>
    <source>
        <strain evidence="2">Coryn-1</strain>
    </source>
</reference>
<dbReference type="eggNOG" id="ENOG5031XGG">
    <property type="taxonomic scope" value="Bacteria"/>
</dbReference>